<protein>
    <recommendedName>
        <fullName evidence="1">Secretion system C-terminal sorting domain-containing protein</fullName>
    </recommendedName>
</protein>
<feature type="domain" description="Secretion system C-terminal sorting" evidence="1">
    <location>
        <begin position="1334"/>
        <end position="1409"/>
    </location>
</feature>
<dbReference type="Pfam" id="PF18962">
    <property type="entry name" value="Por_Secre_tail"/>
    <property type="match status" value="1"/>
</dbReference>
<organism evidence="2 3">
    <name type="scientific">candidate division LCP-89 bacterium B3_LCP</name>
    <dbReference type="NCBI Taxonomy" id="2012998"/>
    <lineage>
        <taxon>Bacteria</taxon>
        <taxon>Pseudomonadati</taxon>
        <taxon>Bacteria division LCP-89</taxon>
    </lineage>
</organism>
<dbReference type="Proteomes" id="UP000319619">
    <property type="component" value="Unassembled WGS sequence"/>
</dbReference>
<accession>A0A532UUC4</accession>
<evidence type="ECO:0000313" key="3">
    <source>
        <dbReference type="Proteomes" id="UP000319619"/>
    </source>
</evidence>
<reference evidence="2 3" key="1">
    <citation type="submission" date="2017-06" db="EMBL/GenBank/DDBJ databases">
        <title>Novel microbial phyla capable of carbon fixation and sulfur reduction in deep-sea sediments.</title>
        <authorList>
            <person name="Huang J."/>
            <person name="Baker B."/>
            <person name="Wang Y."/>
        </authorList>
    </citation>
    <scope>NUCLEOTIDE SEQUENCE [LARGE SCALE GENOMIC DNA]</scope>
    <source>
        <strain evidence="2">B3_LCP</strain>
    </source>
</reference>
<dbReference type="InterPro" id="IPR012334">
    <property type="entry name" value="Pectin_lyas_fold"/>
</dbReference>
<dbReference type="Gene3D" id="2.160.20.10">
    <property type="entry name" value="Single-stranded right-handed beta-helix, Pectin lyase-like"/>
    <property type="match status" value="2"/>
</dbReference>
<proteinExistence type="predicted"/>
<evidence type="ECO:0000259" key="1">
    <source>
        <dbReference type="Pfam" id="PF18962"/>
    </source>
</evidence>
<dbReference type="Gene3D" id="2.60.40.4070">
    <property type="match status" value="1"/>
</dbReference>
<dbReference type="NCBIfam" id="TIGR04183">
    <property type="entry name" value="Por_Secre_tail"/>
    <property type="match status" value="1"/>
</dbReference>
<evidence type="ECO:0000313" key="2">
    <source>
        <dbReference type="EMBL" id="TKJ38521.1"/>
    </source>
</evidence>
<dbReference type="SUPFAM" id="SSF51126">
    <property type="entry name" value="Pectin lyase-like"/>
    <property type="match status" value="3"/>
</dbReference>
<dbReference type="EMBL" id="NJBN01000009">
    <property type="protein sequence ID" value="TKJ38521.1"/>
    <property type="molecule type" value="Genomic_DNA"/>
</dbReference>
<sequence length="1412" mass="153712">MEVKMRANTVIVLVLVLLFPAIAHGQTYISGYIGTQTWTPAGSPYIIIGNTHAMDLTIDAGVAVQFDAFCDFEIEFSLLVNGTESDSVYFTAGDTCWKSIDFASGAASDSRIAYANFEGAGYNDLGAINGGSGNLSLRHCSFRNNDAKYVLKYQSIGNVLVVEDCEFYNNTCDYVLFSQSQDYAIIKGSNFFDNTTHKVIHIDCNYAQNACGCLMYGCALYNNCTVYSGITFTKGMLAFSVFYNTVSPDDYLFNLGSDGVISEVHNCIIWDCDMITNQPDYTKINYCDLEIPYPGEGNISADPLFVDPMSGDFTLNPGSPCIDSGNPGGFWYDYDGSRADMGIGGGSGLAPYPTTIDFPPLWPGEQMEAFFEFNNLNNYYLEILDTYLTSPENFSFLLDPTSSILSPYEKAKYTITFTSPGYERSTDMVINSEGFVVGDTASIHFTGLGQEFTPVSGIWTVENSPYYYNENLIVEDGQQLVIEPGVVVYIDSLHVLKIEGNLQAIGAEEDTIRFYGWNTGWGGIIFEEADGENIFDYVKIAIAKGSFLTSENGGCIYADNSIITINHSLLDGYYDANNGGAIYVINCPQINIENSIIVSSPAEWSGGGIYAENCPQIIIDNVSFYLCSAYEQGGALYLNSSSVSIDSSSFNRSQIHSGAYDGVAVYANDSNLNITRTLFTENCNYSGHDGAAVIALDNSSNLNLDHCDICYVYGSGGYLIGAVKLIDNSSTANAANSIIYEMDNMFITGIAQNIEMTYSIGPEYWPGEGNLVGDPMITEECQLTSGSPCIDAGDPTFPLDPDSTRSDMGVFYWDGSGPMSGAVSGVWTAENSPYIIGEDIYIPEGDSLVMTPGTEVEFSESDISFTIYGVLLVQGDEDLVTIEGEYCHLYFISNQGQSAIEYGDIYFSDIRSEGTTLLEVLHSNIHGTFYLDTGSIYIDSCNIYGSVHAENTSGNTLINSYINGAIMDGTGWTVTNNSFYLSVFGTVEWFSVYADAIDNAEGTFIANDIYAHASSSVWMAFSAGFINCSGTFAHNVIDSYASTEGCGILNSSGTIRHNCIETSERGIKGCSGDIFNNTIINAEYGIRSDVVISPVKNNIVYNCDTGFWGPFEVQYSCVYNCPTPFANGATAGVGTIEEDPLLINTWFLDPNSPCIDAGDPDPFYNDPDGTRDDMGANYFDQGAAYATIALTPYGTPIQIPVSGGSFDFNIAIANSGVNEVVGDVWCNVILPNGNLYGPLLGPINLTLPAGFQLDRDRSQTVPGSAPEGTYTYQGFLGLHPDTIWDMDSFTFEKLTTGDGVWVEDWSNSGESFDEWLTAVDDPLMPETYSLEQNYPNPFNPLTTIGFALPEAGRVQLAVYNMLGRQVAQLVNGYREVGYHEFTFDGSGLASGMYFYRIEAGDFTAVKKMVLVK</sequence>
<comment type="caution">
    <text evidence="2">The sequence shown here is derived from an EMBL/GenBank/DDBJ whole genome shotgun (WGS) entry which is preliminary data.</text>
</comment>
<gene>
    <name evidence="2" type="ORF">CEE37_12195</name>
</gene>
<name>A0A532UUC4_UNCL8</name>
<dbReference type="InterPro" id="IPR011050">
    <property type="entry name" value="Pectin_lyase_fold/virulence"/>
</dbReference>
<dbReference type="InterPro" id="IPR026444">
    <property type="entry name" value="Secre_tail"/>
</dbReference>